<dbReference type="InterPro" id="IPR044066">
    <property type="entry name" value="TRIAD_supradom"/>
</dbReference>
<evidence type="ECO:0000256" key="5">
    <source>
        <dbReference type="ARBA" id="ARBA00022737"/>
    </source>
</evidence>
<feature type="compositionally biased region" description="Low complexity" evidence="10">
    <location>
        <begin position="145"/>
        <end position="162"/>
    </location>
</feature>
<feature type="region of interest" description="Disordered" evidence="10">
    <location>
        <begin position="128"/>
        <end position="205"/>
    </location>
</feature>
<sequence length="757" mass="86631">MAAAMVISMPGGWPRPSEESDRGIDHLQVPRIDTQIRRPSIHVPTSVSASSSRNNDELFFDTPLSASITEVNDTPYLMFEPVVESVERNDQLEWWRYDPPQELFRVQEGTSEELAGLIPRSIERLRTQQEEAERQAAAAREVRPLIRTTRTVPRPRRNAVPTISNLDPSSATDEESDPSNNSATSLVSNDSGYASTTPEASKAPVQAITNESISMTSGKGKHRGPFSLSSLFRRKDNSTFNFDIPHIDTSQTSSSRDRVSPHYSSVEVQAPISPVPQVSVSESSTTECVSCLDDFASGDMVKLTCHSYCTDCFQRLITTALETEAQWPAKCCLNPIPSETIIPHLDTATKEKYTQRSAEWSIPTSDRIYCSHAGCNAWIPPRRIHKSTNTARCKSCSHKTCTQCRGEPHHGVDCPQDPALQQTISLAEMEGWKRCYQCNAFVEHNQGCRHMTCRCKAEFCYICTARWRTCACTDAQLAIAQQDANVRRQERAAEIARLEAAAEEERILVQMVEDFERQEAERAAAAAEEQRLRDEEARARREEEDRRIEERRVAAIGQRFRELNSELEGLNEVQRVLIAERYEFEIEVLRKERQDALDALSVRHVPEKEALALSSEKMVFDAEYSYKQEYRTRLAEERRIEEEYIAQLQAFWQGKENAEQVVREKREELRSEQDREYKFWDAYRRKQIFAAKEGEKRKMERLMVKHGNEIKVVEGRAESDGVEWRRKVKAEGMWVEAVVRERTGMLQEMEVVEYGRV</sequence>
<dbReference type="GO" id="GO:0016567">
    <property type="term" value="P:protein ubiquitination"/>
    <property type="evidence" value="ECO:0007669"/>
    <property type="project" value="InterPro"/>
</dbReference>
<dbReference type="EC" id="2.3.2.31" evidence="2"/>
<dbReference type="KEGG" id="psco:LY89DRAFT_739523"/>
<keyword evidence="13" id="KW-1185">Reference proteome</keyword>
<dbReference type="SMART" id="SM00647">
    <property type="entry name" value="IBR"/>
    <property type="match status" value="1"/>
</dbReference>
<evidence type="ECO:0000256" key="9">
    <source>
        <dbReference type="SAM" id="Coils"/>
    </source>
</evidence>
<feature type="coiled-coil region" evidence="9">
    <location>
        <begin position="479"/>
        <end position="552"/>
    </location>
</feature>
<evidence type="ECO:0000256" key="1">
    <source>
        <dbReference type="ARBA" id="ARBA00001798"/>
    </source>
</evidence>
<keyword evidence="3" id="KW-0808">Transferase</keyword>
<evidence type="ECO:0000256" key="7">
    <source>
        <dbReference type="ARBA" id="ARBA00022786"/>
    </source>
</evidence>
<dbReference type="InterPro" id="IPR031127">
    <property type="entry name" value="E3_UB_ligase_RBR"/>
</dbReference>
<feature type="domain" description="RING-type" evidence="11">
    <location>
        <begin position="284"/>
        <end position="484"/>
    </location>
</feature>
<reference evidence="12 13" key="1">
    <citation type="submission" date="2015-10" db="EMBL/GenBank/DDBJ databases">
        <title>Full genome of DAOMC 229536 Phialocephala scopiformis, a fungal endophyte of spruce producing the potent anti-insectan compound rugulosin.</title>
        <authorList>
            <consortium name="DOE Joint Genome Institute"/>
            <person name="Walker A.K."/>
            <person name="Frasz S.L."/>
            <person name="Seifert K.A."/>
            <person name="Miller J.D."/>
            <person name="Mondo S.J."/>
            <person name="Labutti K."/>
            <person name="Lipzen A."/>
            <person name="Dockter R."/>
            <person name="Kennedy M."/>
            <person name="Grigoriev I.V."/>
            <person name="Spatafora J.W."/>
        </authorList>
    </citation>
    <scope>NUCLEOTIDE SEQUENCE [LARGE SCALE GENOMIC DNA]</scope>
    <source>
        <strain evidence="12 13">CBS 120377</strain>
    </source>
</reference>
<evidence type="ECO:0000313" key="13">
    <source>
        <dbReference type="Proteomes" id="UP000070700"/>
    </source>
</evidence>
<evidence type="ECO:0000256" key="3">
    <source>
        <dbReference type="ARBA" id="ARBA00022679"/>
    </source>
</evidence>
<dbReference type="EMBL" id="KQ947427">
    <property type="protein sequence ID" value="KUJ11326.1"/>
    <property type="molecule type" value="Genomic_DNA"/>
</dbReference>
<name>A0A194WTP9_MOLSC</name>
<dbReference type="InParanoid" id="A0A194WTP9"/>
<protein>
    <recommendedName>
        <fullName evidence="2">RBR-type E3 ubiquitin transferase</fullName>
        <ecNumber evidence="2">2.3.2.31</ecNumber>
    </recommendedName>
</protein>
<dbReference type="SUPFAM" id="SSF57850">
    <property type="entry name" value="RING/U-box"/>
    <property type="match status" value="1"/>
</dbReference>
<keyword evidence="9" id="KW-0175">Coiled coil</keyword>
<dbReference type="Gene3D" id="1.20.120.1750">
    <property type="match status" value="1"/>
</dbReference>
<feature type="compositionally biased region" description="Polar residues" evidence="10">
    <location>
        <begin position="178"/>
        <end position="199"/>
    </location>
</feature>
<dbReference type="OrthoDB" id="9977870at2759"/>
<feature type="compositionally biased region" description="Basic and acidic residues" evidence="10">
    <location>
        <begin position="128"/>
        <end position="144"/>
    </location>
</feature>
<dbReference type="CDD" id="cd20335">
    <property type="entry name" value="BRcat_RBR"/>
    <property type="match status" value="1"/>
</dbReference>
<organism evidence="12 13">
    <name type="scientific">Mollisia scopiformis</name>
    <name type="common">Conifer needle endophyte fungus</name>
    <name type="synonym">Phialocephala scopiformis</name>
    <dbReference type="NCBI Taxonomy" id="149040"/>
    <lineage>
        <taxon>Eukaryota</taxon>
        <taxon>Fungi</taxon>
        <taxon>Dikarya</taxon>
        <taxon>Ascomycota</taxon>
        <taxon>Pezizomycotina</taxon>
        <taxon>Leotiomycetes</taxon>
        <taxon>Helotiales</taxon>
        <taxon>Mollisiaceae</taxon>
        <taxon>Mollisia</taxon>
    </lineage>
</organism>
<accession>A0A194WTP9</accession>
<dbReference type="PROSITE" id="PS51873">
    <property type="entry name" value="TRIAD"/>
    <property type="match status" value="1"/>
</dbReference>
<dbReference type="GeneID" id="28830197"/>
<evidence type="ECO:0000256" key="4">
    <source>
        <dbReference type="ARBA" id="ARBA00022723"/>
    </source>
</evidence>
<dbReference type="AlphaFoldDB" id="A0A194WTP9"/>
<dbReference type="GO" id="GO:0008270">
    <property type="term" value="F:zinc ion binding"/>
    <property type="evidence" value="ECO:0007669"/>
    <property type="project" value="UniProtKB-KW"/>
</dbReference>
<keyword evidence="5" id="KW-0677">Repeat</keyword>
<evidence type="ECO:0000313" key="12">
    <source>
        <dbReference type="EMBL" id="KUJ11326.1"/>
    </source>
</evidence>
<proteinExistence type="predicted"/>
<keyword evidence="6" id="KW-0863">Zinc-finger</keyword>
<dbReference type="STRING" id="149040.A0A194WTP9"/>
<dbReference type="Proteomes" id="UP000070700">
    <property type="component" value="Unassembled WGS sequence"/>
</dbReference>
<keyword evidence="8" id="KW-0862">Zinc</keyword>
<dbReference type="PANTHER" id="PTHR11685">
    <property type="entry name" value="RBR FAMILY RING FINGER AND IBR DOMAIN-CONTAINING"/>
    <property type="match status" value="1"/>
</dbReference>
<dbReference type="CDD" id="cd22584">
    <property type="entry name" value="Rcat_RBR_unk"/>
    <property type="match status" value="1"/>
</dbReference>
<evidence type="ECO:0000256" key="6">
    <source>
        <dbReference type="ARBA" id="ARBA00022771"/>
    </source>
</evidence>
<gene>
    <name evidence="12" type="ORF">LY89DRAFT_739523</name>
</gene>
<feature type="region of interest" description="Disordered" evidence="10">
    <location>
        <begin position="243"/>
        <end position="265"/>
    </location>
</feature>
<evidence type="ECO:0000256" key="10">
    <source>
        <dbReference type="SAM" id="MobiDB-lite"/>
    </source>
</evidence>
<dbReference type="RefSeq" id="XP_018065681.1">
    <property type="nucleotide sequence ID" value="XM_018220471.1"/>
</dbReference>
<dbReference type="Pfam" id="PF01485">
    <property type="entry name" value="IBR"/>
    <property type="match status" value="2"/>
</dbReference>
<keyword evidence="4" id="KW-0479">Metal-binding</keyword>
<comment type="catalytic activity">
    <reaction evidence="1">
        <text>[E2 ubiquitin-conjugating enzyme]-S-ubiquitinyl-L-cysteine + [acceptor protein]-L-lysine = [E2 ubiquitin-conjugating enzyme]-L-cysteine + [acceptor protein]-N(6)-ubiquitinyl-L-lysine.</text>
        <dbReference type="EC" id="2.3.2.31"/>
    </reaction>
</comment>
<evidence type="ECO:0000259" key="11">
    <source>
        <dbReference type="PROSITE" id="PS51873"/>
    </source>
</evidence>
<evidence type="ECO:0000256" key="2">
    <source>
        <dbReference type="ARBA" id="ARBA00012251"/>
    </source>
</evidence>
<keyword evidence="7" id="KW-0833">Ubl conjugation pathway</keyword>
<evidence type="ECO:0000256" key="8">
    <source>
        <dbReference type="ARBA" id="ARBA00022833"/>
    </source>
</evidence>
<dbReference type="GO" id="GO:0061630">
    <property type="term" value="F:ubiquitin protein ligase activity"/>
    <property type="evidence" value="ECO:0007669"/>
    <property type="project" value="UniProtKB-EC"/>
</dbReference>
<dbReference type="InterPro" id="IPR002867">
    <property type="entry name" value="IBR_dom"/>
</dbReference>